<feature type="transmembrane region" description="Helical" evidence="2">
    <location>
        <begin position="6"/>
        <end position="24"/>
    </location>
</feature>
<reference evidence="3" key="1">
    <citation type="journal article" date="2023" name="Mol. Phylogenet. Evol.">
        <title>Genome-scale phylogeny and comparative genomics of the fungal order Sordariales.</title>
        <authorList>
            <person name="Hensen N."/>
            <person name="Bonometti L."/>
            <person name="Westerberg I."/>
            <person name="Brannstrom I.O."/>
            <person name="Guillou S."/>
            <person name="Cros-Aarteil S."/>
            <person name="Calhoun S."/>
            <person name="Haridas S."/>
            <person name="Kuo A."/>
            <person name="Mondo S."/>
            <person name="Pangilinan J."/>
            <person name="Riley R."/>
            <person name="LaButti K."/>
            <person name="Andreopoulos B."/>
            <person name="Lipzen A."/>
            <person name="Chen C."/>
            <person name="Yan M."/>
            <person name="Daum C."/>
            <person name="Ng V."/>
            <person name="Clum A."/>
            <person name="Steindorff A."/>
            <person name="Ohm R.A."/>
            <person name="Martin F."/>
            <person name="Silar P."/>
            <person name="Natvig D.O."/>
            <person name="Lalanne C."/>
            <person name="Gautier V."/>
            <person name="Ament-Velasquez S.L."/>
            <person name="Kruys A."/>
            <person name="Hutchinson M.I."/>
            <person name="Powell A.J."/>
            <person name="Barry K."/>
            <person name="Miller A.N."/>
            <person name="Grigoriev I.V."/>
            <person name="Debuchy R."/>
            <person name="Gladieux P."/>
            <person name="Hiltunen Thoren M."/>
            <person name="Johannesson H."/>
        </authorList>
    </citation>
    <scope>NUCLEOTIDE SEQUENCE</scope>
    <source>
        <strain evidence="3">CBS 315.58</strain>
    </source>
</reference>
<proteinExistence type="predicted"/>
<keyword evidence="2" id="KW-1133">Transmembrane helix</keyword>
<organism evidence="3 4">
    <name type="scientific">Triangularia verruculosa</name>
    <dbReference type="NCBI Taxonomy" id="2587418"/>
    <lineage>
        <taxon>Eukaryota</taxon>
        <taxon>Fungi</taxon>
        <taxon>Dikarya</taxon>
        <taxon>Ascomycota</taxon>
        <taxon>Pezizomycotina</taxon>
        <taxon>Sordariomycetes</taxon>
        <taxon>Sordariomycetidae</taxon>
        <taxon>Sordariales</taxon>
        <taxon>Podosporaceae</taxon>
        <taxon>Triangularia</taxon>
    </lineage>
</organism>
<reference evidence="3" key="2">
    <citation type="submission" date="2023-05" db="EMBL/GenBank/DDBJ databases">
        <authorList>
            <consortium name="Lawrence Berkeley National Laboratory"/>
            <person name="Steindorff A."/>
            <person name="Hensen N."/>
            <person name="Bonometti L."/>
            <person name="Westerberg I."/>
            <person name="Brannstrom I.O."/>
            <person name="Guillou S."/>
            <person name="Cros-Aarteil S."/>
            <person name="Calhoun S."/>
            <person name="Haridas S."/>
            <person name="Kuo A."/>
            <person name="Mondo S."/>
            <person name="Pangilinan J."/>
            <person name="Riley R."/>
            <person name="Labutti K."/>
            <person name="Andreopoulos B."/>
            <person name="Lipzen A."/>
            <person name="Chen C."/>
            <person name="Yanf M."/>
            <person name="Daum C."/>
            <person name="Ng V."/>
            <person name="Clum A."/>
            <person name="Ohm R."/>
            <person name="Martin F."/>
            <person name="Silar P."/>
            <person name="Natvig D."/>
            <person name="Lalanne C."/>
            <person name="Gautier V."/>
            <person name="Ament-Velasquez S.L."/>
            <person name="Kruys A."/>
            <person name="Hutchinson M.I."/>
            <person name="Powell A.J."/>
            <person name="Barry K."/>
            <person name="Miller A.N."/>
            <person name="Grigoriev I.V."/>
            <person name="Debuchy R."/>
            <person name="Gladieux P."/>
            <person name="Thoren M.H."/>
            <person name="Johannesson H."/>
        </authorList>
    </citation>
    <scope>NUCLEOTIDE SEQUENCE</scope>
    <source>
        <strain evidence="3">CBS 315.58</strain>
    </source>
</reference>
<keyword evidence="2" id="KW-0812">Transmembrane</keyword>
<keyword evidence="4" id="KW-1185">Reference proteome</keyword>
<evidence type="ECO:0000313" key="3">
    <source>
        <dbReference type="EMBL" id="KAK4194469.1"/>
    </source>
</evidence>
<feature type="compositionally biased region" description="Polar residues" evidence="1">
    <location>
        <begin position="54"/>
        <end position="66"/>
    </location>
</feature>
<keyword evidence="2" id="KW-0472">Membrane</keyword>
<feature type="region of interest" description="Disordered" evidence="1">
    <location>
        <begin position="44"/>
        <end position="75"/>
    </location>
</feature>
<protein>
    <submittedName>
        <fullName evidence="3">Uncharacterized protein</fullName>
    </submittedName>
</protein>
<sequence>MLSKMMVWPAVVFDVVAVVAVGIFRTQGQQSRGETVKSKVLLSRNPHRAGMAAETTTRSSHGQQIQQKREPGDDN</sequence>
<name>A0AAN7APL8_9PEZI</name>
<comment type="caution">
    <text evidence="3">The sequence shown here is derived from an EMBL/GenBank/DDBJ whole genome shotgun (WGS) entry which is preliminary data.</text>
</comment>
<evidence type="ECO:0000256" key="1">
    <source>
        <dbReference type="SAM" id="MobiDB-lite"/>
    </source>
</evidence>
<dbReference type="Proteomes" id="UP001303160">
    <property type="component" value="Unassembled WGS sequence"/>
</dbReference>
<accession>A0AAN7APL8</accession>
<evidence type="ECO:0000313" key="4">
    <source>
        <dbReference type="Proteomes" id="UP001303160"/>
    </source>
</evidence>
<evidence type="ECO:0000256" key="2">
    <source>
        <dbReference type="SAM" id="Phobius"/>
    </source>
</evidence>
<dbReference type="EMBL" id="MU864059">
    <property type="protein sequence ID" value="KAK4194469.1"/>
    <property type="molecule type" value="Genomic_DNA"/>
</dbReference>
<dbReference type="AlphaFoldDB" id="A0AAN7APL8"/>
<gene>
    <name evidence="3" type="ORF">QBC40DRAFT_33274</name>
</gene>